<protein>
    <submittedName>
        <fullName evidence="2">Uncharacterized protein</fullName>
    </submittedName>
</protein>
<dbReference type="KEGG" id="trg:TRUGW13939_01068"/>
<dbReference type="Proteomes" id="UP000509510">
    <property type="component" value="Chromosome I"/>
</dbReference>
<evidence type="ECO:0000256" key="1">
    <source>
        <dbReference type="SAM" id="MobiDB-lite"/>
    </source>
</evidence>
<feature type="region of interest" description="Disordered" evidence="1">
    <location>
        <begin position="1"/>
        <end position="22"/>
    </location>
</feature>
<organism evidence="2 3">
    <name type="scientific">Talaromyces rugulosus</name>
    <name type="common">Penicillium rugulosum</name>
    <dbReference type="NCBI Taxonomy" id="121627"/>
    <lineage>
        <taxon>Eukaryota</taxon>
        <taxon>Fungi</taxon>
        <taxon>Dikarya</taxon>
        <taxon>Ascomycota</taxon>
        <taxon>Pezizomycotina</taxon>
        <taxon>Eurotiomycetes</taxon>
        <taxon>Eurotiomycetidae</taxon>
        <taxon>Eurotiales</taxon>
        <taxon>Trichocomaceae</taxon>
        <taxon>Talaromyces</taxon>
        <taxon>Talaromyces sect. Islandici</taxon>
    </lineage>
</organism>
<dbReference type="OrthoDB" id="5209368at2759"/>
<proteinExistence type="predicted"/>
<dbReference type="EMBL" id="CP055898">
    <property type="protein sequence ID" value="QKX53988.1"/>
    <property type="molecule type" value="Genomic_DNA"/>
</dbReference>
<evidence type="ECO:0000313" key="2">
    <source>
        <dbReference type="EMBL" id="QKX53988.1"/>
    </source>
</evidence>
<dbReference type="GeneID" id="55988581"/>
<keyword evidence="3" id="KW-1185">Reference proteome</keyword>
<reference evidence="3" key="1">
    <citation type="submission" date="2020-06" db="EMBL/GenBank/DDBJ databases">
        <title>A chromosome-scale genome assembly of Talaromyces rugulosus W13939.</title>
        <authorList>
            <person name="Wang B."/>
            <person name="Guo L."/>
            <person name="Ye K."/>
            <person name="Wang L."/>
        </authorList>
    </citation>
    <scope>NUCLEOTIDE SEQUENCE [LARGE SCALE GENOMIC DNA]</scope>
    <source>
        <strain evidence="3">W13939</strain>
    </source>
</reference>
<sequence length="327" mass="37174">MKKWAKSTVPQNELEERGHDRAKQLEKVESSFHEVHREIRGNFDDSNEEFLDDLEYPSEFIQDSDSWDALPQPLVDWVQAQEGLRTGGAPISNREMLETAYRFLNKNNAASPNPSSLPTIVLALGIALKYIKAITRGLSRSLREHTIPGYLGQVIQRKCYSWEKAVLDDAFPIFYKEAADTYVITVTSRGNCGRPGCPGNSVSLVREKEFERSARAQKETSAISALLCSGKDLEKCPEMVRTIHEPARFLQARWQCDSCGNKEQYFPAVNPIFPTITEPALYSIITGFSEVVSYWQKIPGINFHRQNRNKDLYRAVRDVEEGKEPIL</sequence>
<dbReference type="AlphaFoldDB" id="A0A7H8QJ70"/>
<dbReference type="RefSeq" id="XP_035340167.1">
    <property type="nucleotide sequence ID" value="XM_035484274.1"/>
</dbReference>
<gene>
    <name evidence="2" type="ORF">TRUGW13939_01068</name>
</gene>
<accession>A0A7H8QJ70</accession>
<name>A0A7H8QJ70_TALRU</name>
<evidence type="ECO:0000313" key="3">
    <source>
        <dbReference type="Proteomes" id="UP000509510"/>
    </source>
</evidence>